<keyword evidence="3" id="KW-0472">Membrane</keyword>
<dbReference type="InterPro" id="IPR002172">
    <property type="entry name" value="LDrepeatLR_classA_rpt"/>
</dbReference>
<feature type="transmembrane region" description="Helical" evidence="3">
    <location>
        <begin position="1339"/>
        <end position="1361"/>
    </location>
</feature>
<keyword evidence="3" id="KW-0812">Transmembrane</keyword>
<dbReference type="CDD" id="cd00112">
    <property type="entry name" value="LDLa"/>
    <property type="match status" value="2"/>
</dbReference>
<dbReference type="GeneTree" id="ENSGT00940000162046"/>
<dbReference type="Pfam" id="PF00057">
    <property type="entry name" value="Ldl_recept_a"/>
    <property type="match status" value="1"/>
</dbReference>
<dbReference type="HOGENOM" id="CLU_008233_0_0_1"/>
<feature type="disulfide bond" evidence="2">
    <location>
        <begin position="660"/>
        <end position="675"/>
    </location>
</feature>
<dbReference type="GO" id="GO:0016020">
    <property type="term" value="C:membrane"/>
    <property type="evidence" value="ECO:0007669"/>
    <property type="project" value="InterPro"/>
</dbReference>
<dbReference type="Gene3D" id="2.60.120.200">
    <property type="match status" value="6"/>
</dbReference>
<evidence type="ECO:0000256" key="1">
    <source>
        <dbReference type="ARBA" id="ARBA00023157"/>
    </source>
</evidence>
<dbReference type="InterPro" id="IPR051560">
    <property type="entry name" value="MAM_domain-containing"/>
</dbReference>
<gene>
    <name evidence="5" type="primary">MAMDC4</name>
</gene>
<dbReference type="SMART" id="SM00192">
    <property type="entry name" value="LDLa"/>
    <property type="match status" value="2"/>
</dbReference>
<evidence type="ECO:0000313" key="6">
    <source>
        <dbReference type="Proteomes" id="UP000016666"/>
    </source>
</evidence>
<evidence type="ECO:0000256" key="3">
    <source>
        <dbReference type="SAM" id="Phobius"/>
    </source>
</evidence>
<feature type="disulfide bond" evidence="2">
    <location>
        <begin position="435"/>
        <end position="453"/>
    </location>
</feature>
<comment type="caution">
    <text evidence="2">Lacks conserved residue(s) required for the propagation of feature annotation.</text>
</comment>
<dbReference type="PROSITE" id="PS50060">
    <property type="entry name" value="MAM_2"/>
    <property type="match status" value="6"/>
</dbReference>
<dbReference type="InterPro" id="IPR036055">
    <property type="entry name" value="LDL_receptor-like_sf"/>
</dbReference>
<feature type="domain" description="MAM" evidence="4">
    <location>
        <begin position="1154"/>
        <end position="1321"/>
    </location>
</feature>
<keyword evidence="1 2" id="KW-1015">Disulfide bond</keyword>
<dbReference type="SUPFAM" id="SSF49899">
    <property type="entry name" value="Concanavalin A-like lectins/glucanases"/>
    <property type="match status" value="6"/>
</dbReference>
<feature type="domain" description="MAM" evidence="4">
    <location>
        <begin position="838"/>
        <end position="992"/>
    </location>
</feature>
<dbReference type="CDD" id="cd06263">
    <property type="entry name" value="MAM"/>
    <property type="match status" value="4"/>
</dbReference>
<dbReference type="PANTHER" id="PTHR23282:SF101">
    <property type="entry name" value="MAM DOMAIN-CONTAINING PROTEIN"/>
    <property type="match status" value="1"/>
</dbReference>
<evidence type="ECO:0000313" key="5">
    <source>
        <dbReference type="Ensembl" id="ENSAPLP00000015933.2"/>
    </source>
</evidence>
<dbReference type="PROSITE" id="PS50068">
    <property type="entry name" value="LDLRA_2"/>
    <property type="match status" value="2"/>
</dbReference>
<dbReference type="InterPro" id="IPR023415">
    <property type="entry name" value="LDLR_class-A_CS"/>
</dbReference>
<dbReference type="Ensembl" id="ENSAPLT00000016742.2">
    <property type="protein sequence ID" value="ENSAPLP00000015933.2"/>
    <property type="gene ID" value="ENSAPLG00000016046.2"/>
</dbReference>
<keyword evidence="6" id="KW-1185">Reference proteome</keyword>
<proteinExistence type="predicted"/>
<dbReference type="Pfam" id="PF00629">
    <property type="entry name" value="MAM"/>
    <property type="match status" value="6"/>
</dbReference>
<feature type="domain" description="MAM" evidence="4">
    <location>
        <begin position="994"/>
        <end position="1152"/>
    </location>
</feature>
<dbReference type="Gene3D" id="4.10.400.10">
    <property type="entry name" value="Low-density Lipoprotein Receptor"/>
    <property type="match status" value="1"/>
</dbReference>
<dbReference type="InterPro" id="IPR013320">
    <property type="entry name" value="ConA-like_dom_sf"/>
</dbReference>
<feature type="domain" description="MAM" evidence="4">
    <location>
        <begin position="255"/>
        <end position="418"/>
    </location>
</feature>
<reference evidence="5 6" key="1">
    <citation type="submission" date="2017-10" db="EMBL/GenBank/DDBJ databases">
        <title>A new Pekin duck reference genome.</title>
        <authorList>
            <person name="Hou Z.-C."/>
            <person name="Zhou Z.-K."/>
            <person name="Zhu F."/>
            <person name="Hou S.-S."/>
        </authorList>
    </citation>
    <scope>NUCLEOTIDE SEQUENCE [LARGE SCALE GENOMIC DNA]</scope>
</reference>
<reference evidence="5" key="2">
    <citation type="submission" date="2025-08" db="UniProtKB">
        <authorList>
            <consortium name="Ensembl"/>
        </authorList>
    </citation>
    <scope>IDENTIFICATION</scope>
</reference>
<dbReference type="SUPFAM" id="SSF57424">
    <property type="entry name" value="LDL receptor-like module"/>
    <property type="match status" value="2"/>
</dbReference>
<feature type="disulfide bond" evidence="2">
    <location>
        <begin position="641"/>
        <end position="653"/>
    </location>
</feature>
<evidence type="ECO:0000259" key="4">
    <source>
        <dbReference type="PROSITE" id="PS50060"/>
    </source>
</evidence>
<organism evidence="5 6">
    <name type="scientific">Anas platyrhynchos platyrhynchos</name>
    <name type="common">Northern mallard</name>
    <dbReference type="NCBI Taxonomy" id="8840"/>
    <lineage>
        <taxon>Eukaryota</taxon>
        <taxon>Metazoa</taxon>
        <taxon>Chordata</taxon>
        <taxon>Craniata</taxon>
        <taxon>Vertebrata</taxon>
        <taxon>Euteleostomi</taxon>
        <taxon>Archelosauria</taxon>
        <taxon>Archosauria</taxon>
        <taxon>Dinosauria</taxon>
        <taxon>Saurischia</taxon>
        <taxon>Theropoda</taxon>
        <taxon>Coelurosauria</taxon>
        <taxon>Aves</taxon>
        <taxon>Neognathae</taxon>
        <taxon>Galloanserae</taxon>
        <taxon>Anseriformes</taxon>
        <taxon>Anatidae</taxon>
        <taxon>Anatinae</taxon>
        <taxon>Anas</taxon>
    </lineage>
</organism>
<sequence length="1402" mass="151236">MEGTGFLIESSNTPSWKGPIRIIKSNSWHHTGLPKSLDHVTKCTVQTLLKFQQAWCSDHFPGEPVPVCDHPVCEEPLPDVKRRLPCLSLTPLLWVLSLVIKENRSAPAPPLPLVRMLFSPPCVLTHTQSQAPCFTTPDAIALYSGTDNSGAEVQSAAGPEEQIPAWGSQRGLPQPLPRLPPFCPHRIPEAEMSGLVLLAALLLLDGAILSSRATVVNSCSSTAEHLCNFVCYCSDCSDENQCGYLGVSTVLGTPFTCDFEEGDCGWQDVSTTAYRWVRGQASLDKWGTGLHSDHTVGTDRGWFMVTVSPPAKATATAWLRSPVMQDVAATCEIWASYHLSGSRLNQTACPTLRLTMASRDKVVELWQSPQHGAEGWHQLVAYTGRITEQFQLTFALTQPPACGAVLALDDIVFRNCGLQTPAPGQQVCGAEESRCSQGSYLAPNRFCDGTDDCGDSSDETAQHCQNFNNCSFENGFCNWVEAGQMTWERNTSMKLGDTYGIPTRDHSTNSAAGYFLHISSASAAGSSSTASLSISIISSNSSCYLVLYCHLHGSATNSLSISYMTNSTEQLVRQRTGDTGNCWVRERVDFNVTESFKVLIKGVARSGGTVAIDDLILSPGCTPHLDPSPTALPRQDRASTCMAGEFTCDDGSCISSELACDFAKTCTDGSDEKLCGATTFEEGDGGWHDVSVGRLRWAIQRATEPGAIALAGAGAFLALQEGEGQMVAPAKARTPLLGPSGLACSMEMSYHIQSGPQGFLAVSVVDHTTGMSHLAWHVRGHGSMAWGHVHILLGERARPFQVELLGLVDLQDQADAAIDNVTFVQCDPNVVPPGATELSCNFETGLCGWYQDQASDFQWVHSTGQGQGSDHTTGSGYFLAANPSAPWSRGQRAQLITYDQEPAATPRCLTFWYRLAGPQIGTLNLKLQLEGAEETVLWTQRGTQGSLWHRGLATLPATGQKRYRLAFEALRDGFVGDAALDDLLVTEGTCGAELSCSFEADTCGLTGSTQPTWLRQSNSTGTIAGPSADHTTGTAAGHYMVVSTSKGSLPMGHKATLTSAPYQPSAPAQCLAFWYQLSTGDPGSLSILVEDSGVLRKLFSMSTMEGDTWHRSQATVQADGDWKAIFEVVGAGGDHGYIALDDLHVSDGACPEPVSCDFELDMCGWSSPVDEHLHSFAWGWKSGVPLAKYPGPEQDHTLGTKNGHYVHFDTRVLGAGGTTAQLESQHLPATADSCLRFWYHMDIPEHLSDGELRVRLQSASGQRTAWTMAGHSSRGWQNGTVPVQSPSEFQIIFEITTRIWPMEGTVALDDIEYSTTGGCDSSPDTQGKEKSSRGFVAEVVLSILLVIIILVLAVASGWYLLKRRGQGSRMSAESSTPQGFDNITFRDDKVIISPVQKERDED</sequence>
<dbReference type="PROSITE" id="PS01209">
    <property type="entry name" value="LDLRA_1"/>
    <property type="match status" value="1"/>
</dbReference>
<feature type="domain" description="MAM" evidence="4">
    <location>
        <begin position="468"/>
        <end position="623"/>
    </location>
</feature>
<name>U3J8V5_ANAPP</name>
<protein>
    <submittedName>
        <fullName evidence="5">MAM domain containing 4</fullName>
    </submittedName>
</protein>
<dbReference type="Proteomes" id="UP000016666">
    <property type="component" value="Chromosome 18"/>
</dbReference>
<accession>U3J8V5</accession>
<dbReference type="PANTHER" id="PTHR23282">
    <property type="entry name" value="APICAL ENDOSOMAL GLYCOPROTEIN PRECURSOR"/>
    <property type="match status" value="1"/>
</dbReference>
<dbReference type="SMART" id="SM00137">
    <property type="entry name" value="MAM"/>
    <property type="match status" value="6"/>
</dbReference>
<feature type="disulfide bond" evidence="2">
    <location>
        <begin position="648"/>
        <end position="666"/>
    </location>
</feature>
<keyword evidence="3" id="KW-1133">Transmembrane helix</keyword>
<dbReference type="PRINTS" id="PR00261">
    <property type="entry name" value="LDLRECEPTOR"/>
</dbReference>
<reference evidence="5" key="3">
    <citation type="submission" date="2025-09" db="UniProtKB">
        <authorList>
            <consortium name="Ensembl"/>
        </authorList>
    </citation>
    <scope>IDENTIFICATION</scope>
</reference>
<dbReference type="InterPro" id="IPR000998">
    <property type="entry name" value="MAM_dom"/>
</dbReference>
<evidence type="ECO:0000256" key="2">
    <source>
        <dbReference type="PROSITE-ProRule" id="PRU00124"/>
    </source>
</evidence>
<feature type="domain" description="MAM" evidence="4">
    <location>
        <begin position="658"/>
        <end position="828"/>
    </location>
</feature>
<dbReference type="OMA" id="DLCGWYQ"/>